<protein>
    <submittedName>
        <fullName evidence="2">Uncharacterized protein</fullName>
    </submittedName>
</protein>
<sequence>MSILYKRQHTHMSTSPGVQVTEKLKKRNGSRTRRRRVRIDTDMRLLRDTFQILRRKH</sequence>
<evidence type="ECO:0000313" key="3">
    <source>
        <dbReference type="Proteomes" id="UP000004995"/>
    </source>
</evidence>
<accession>K3YBK0</accession>
<dbReference type="EMBL" id="AGNK02004445">
    <property type="status" value="NOT_ANNOTATED_CDS"/>
    <property type="molecule type" value="Genomic_DNA"/>
</dbReference>
<organism evidence="2 3">
    <name type="scientific">Setaria italica</name>
    <name type="common">Foxtail millet</name>
    <name type="synonym">Panicum italicum</name>
    <dbReference type="NCBI Taxonomy" id="4555"/>
    <lineage>
        <taxon>Eukaryota</taxon>
        <taxon>Viridiplantae</taxon>
        <taxon>Streptophyta</taxon>
        <taxon>Embryophyta</taxon>
        <taxon>Tracheophyta</taxon>
        <taxon>Spermatophyta</taxon>
        <taxon>Magnoliopsida</taxon>
        <taxon>Liliopsida</taxon>
        <taxon>Poales</taxon>
        <taxon>Poaceae</taxon>
        <taxon>PACMAD clade</taxon>
        <taxon>Panicoideae</taxon>
        <taxon>Panicodae</taxon>
        <taxon>Paniceae</taxon>
        <taxon>Cenchrinae</taxon>
        <taxon>Setaria</taxon>
    </lineage>
</organism>
<dbReference type="AlphaFoldDB" id="K3YBK0"/>
<keyword evidence="3" id="KW-1185">Reference proteome</keyword>
<dbReference type="EnsemblPlants" id="KQK98266">
    <property type="protein sequence ID" value="KQK98266"/>
    <property type="gene ID" value="SETIT_011594mg"/>
</dbReference>
<evidence type="ECO:0000256" key="1">
    <source>
        <dbReference type="SAM" id="MobiDB-lite"/>
    </source>
</evidence>
<reference evidence="3" key="1">
    <citation type="journal article" date="2012" name="Nat. Biotechnol.">
        <title>Reference genome sequence of the model plant Setaria.</title>
        <authorList>
            <person name="Bennetzen J.L."/>
            <person name="Schmutz J."/>
            <person name="Wang H."/>
            <person name="Percifield R."/>
            <person name="Hawkins J."/>
            <person name="Pontaroli A.C."/>
            <person name="Estep M."/>
            <person name="Feng L."/>
            <person name="Vaughn J.N."/>
            <person name="Grimwood J."/>
            <person name="Jenkins J."/>
            <person name="Barry K."/>
            <person name="Lindquist E."/>
            <person name="Hellsten U."/>
            <person name="Deshpande S."/>
            <person name="Wang X."/>
            <person name="Wu X."/>
            <person name="Mitros T."/>
            <person name="Triplett J."/>
            <person name="Yang X."/>
            <person name="Ye C.Y."/>
            <person name="Mauro-Herrera M."/>
            <person name="Wang L."/>
            <person name="Li P."/>
            <person name="Sharma M."/>
            <person name="Sharma R."/>
            <person name="Ronald P.C."/>
            <person name="Panaud O."/>
            <person name="Kellogg E.A."/>
            <person name="Brutnell T.P."/>
            <person name="Doust A.N."/>
            <person name="Tuskan G.A."/>
            <person name="Rokhsar D."/>
            <person name="Devos K.M."/>
        </authorList>
    </citation>
    <scope>NUCLEOTIDE SEQUENCE [LARGE SCALE GENOMIC DNA]</scope>
    <source>
        <strain evidence="3">cv. Yugu1</strain>
    </source>
</reference>
<reference evidence="2" key="2">
    <citation type="submission" date="2018-08" db="UniProtKB">
        <authorList>
            <consortium name="EnsemblPlants"/>
        </authorList>
    </citation>
    <scope>IDENTIFICATION</scope>
    <source>
        <strain evidence="2">Yugu1</strain>
    </source>
</reference>
<proteinExistence type="predicted"/>
<feature type="compositionally biased region" description="Basic residues" evidence="1">
    <location>
        <begin position="1"/>
        <end position="10"/>
    </location>
</feature>
<dbReference type="InParanoid" id="K3YBK0"/>
<name>K3YBK0_SETIT</name>
<evidence type="ECO:0000313" key="2">
    <source>
        <dbReference type="EnsemblPlants" id="KQK98266"/>
    </source>
</evidence>
<dbReference type="HOGENOM" id="CLU_3000071_0_0_1"/>
<dbReference type="Proteomes" id="UP000004995">
    <property type="component" value="Unassembled WGS sequence"/>
</dbReference>
<dbReference type="Gramene" id="KQK98266">
    <property type="protein sequence ID" value="KQK98266"/>
    <property type="gene ID" value="SETIT_011594mg"/>
</dbReference>
<feature type="compositionally biased region" description="Basic residues" evidence="1">
    <location>
        <begin position="24"/>
        <end position="34"/>
    </location>
</feature>
<feature type="region of interest" description="Disordered" evidence="1">
    <location>
        <begin position="1"/>
        <end position="34"/>
    </location>
</feature>